<dbReference type="PANTHER" id="PTHR31111:SF136">
    <property type="entry name" value="F-BOX ASSOCIATED DOMAIN-CONTAINING PROTEIN"/>
    <property type="match status" value="1"/>
</dbReference>
<dbReference type="SUPFAM" id="SSF81383">
    <property type="entry name" value="F-box domain"/>
    <property type="match status" value="1"/>
</dbReference>
<dbReference type="Proteomes" id="UP000187203">
    <property type="component" value="Unassembled WGS sequence"/>
</dbReference>
<sequence length="324" mass="37525">MDRRKGKKVGACQDGDKGKEDLPTGIIMEILSRLPFKFVLNCRCVCKTWYQIISDPHFVRLHLSRSPVSILAQNGFRSGRVLGEFITIKVPEDYKRDGKTFCFGFSSKTNQYKVLQTFYANNREGPKAEVYTVGTRGSWTSLGNAPISIKDQGFCFDAYLHGAFHWNNVVHSNLQIVCFDFENDMFREVPSPQFPHRQVKSAMLGVLEDCLCVYCYPDPVYSNFEIWVVKDYGVKESWTLKFHFTHTPSIFHTHCYDHYYPLLLLKNGRMLMSYNKKTIACYNLEEKRFMKTDISPMTYHCFISAYTPCFISLKDVAKGEQISR</sequence>
<protein>
    <recommendedName>
        <fullName evidence="1">F-box domain-containing protein</fullName>
    </recommendedName>
</protein>
<dbReference type="InterPro" id="IPR001810">
    <property type="entry name" value="F-box_dom"/>
</dbReference>
<dbReference type="EMBL" id="AWUE01017327">
    <property type="protein sequence ID" value="OMO87439.1"/>
    <property type="molecule type" value="Genomic_DNA"/>
</dbReference>
<dbReference type="Pfam" id="PF00646">
    <property type="entry name" value="F-box"/>
    <property type="match status" value="1"/>
</dbReference>
<dbReference type="InterPro" id="IPR017451">
    <property type="entry name" value="F-box-assoc_interact_dom"/>
</dbReference>
<evidence type="ECO:0000259" key="1">
    <source>
        <dbReference type="PROSITE" id="PS50181"/>
    </source>
</evidence>
<dbReference type="CDD" id="cd22157">
    <property type="entry name" value="F-box_AtFBW1-like"/>
    <property type="match status" value="1"/>
</dbReference>
<comment type="caution">
    <text evidence="2">The sequence shown here is derived from an EMBL/GenBank/DDBJ whole genome shotgun (WGS) entry which is preliminary data.</text>
</comment>
<evidence type="ECO:0000313" key="3">
    <source>
        <dbReference type="Proteomes" id="UP000187203"/>
    </source>
</evidence>
<dbReference type="PROSITE" id="PS50181">
    <property type="entry name" value="FBOX"/>
    <property type="match status" value="1"/>
</dbReference>
<reference evidence="3" key="1">
    <citation type="submission" date="2013-09" db="EMBL/GenBank/DDBJ databases">
        <title>Corchorus olitorius genome sequencing.</title>
        <authorList>
            <person name="Alam M."/>
            <person name="Haque M.S."/>
            <person name="Islam M.S."/>
            <person name="Emdad E.M."/>
            <person name="Islam M.M."/>
            <person name="Ahmed B."/>
            <person name="Halim A."/>
            <person name="Hossen Q.M.M."/>
            <person name="Hossain M.Z."/>
            <person name="Ahmed R."/>
            <person name="Khan M.M."/>
            <person name="Islam R."/>
            <person name="Rashid M.M."/>
            <person name="Khan S.A."/>
            <person name="Rahman M.S."/>
            <person name="Alam M."/>
            <person name="Yahiya A.S."/>
            <person name="Khan M.S."/>
            <person name="Azam M.S."/>
            <person name="Haque T."/>
            <person name="Lashkar M.Z.H."/>
            <person name="Akhand A.I."/>
            <person name="Morshed G."/>
            <person name="Roy S."/>
            <person name="Uddin K.S."/>
            <person name="Rabeya T."/>
            <person name="Hossain A.S."/>
            <person name="Chowdhury A."/>
            <person name="Snigdha A.R."/>
            <person name="Mortoza M.S."/>
            <person name="Matin S.A."/>
            <person name="Hoque S.M.E."/>
            <person name="Islam M.K."/>
            <person name="Roy D.K."/>
            <person name="Haider R."/>
            <person name="Moosa M.M."/>
            <person name="Elias S.M."/>
            <person name="Hasan A.M."/>
            <person name="Jahan S."/>
            <person name="Shafiuddin M."/>
            <person name="Mahmood N."/>
            <person name="Shommy N.S."/>
        </authorList>
    </citation>
    <scope>NUCLEOTIDE SEQUENCE [LARGE SCALE GENOMIC DNA]</scope>
    <source>
        <strain evidence="3">cv. O-4</strain>
    </source>
</reference>
<proteinExistence type="predicted"/>
<name>A0A1R3IXW9_9ROSI</name>
<dbReference type="Pfam" id="PF07734">
    <property type="entry name" value="FBA_1"/>
    <property type="match status" value="1"/>
</dbReference>
<dbReference type="Gene3D" id="1.20.1280.50">
    <property type="match status" value="1"/>
</dbReference>
<dbReference type="STRING" id="93759.A0A1R3IXW9"/>
<dbReference type="PANTHER" id="PTHR31111">
    <property type="entry name" value="BNAA05G37150D PROTEIN-RELATED"/>
    <property type="match status" value="1"/>
</dbReference>
<gene>
    <name evidence="2" type="ORF">COLO4_20655</name>
</gene>
<dbReference type="InterPro" id="IPR006527">
    <property type="entry name" value="F-box-assoc_dom_typ1"/>
</dbReference>
<organism evidence="2 3">
    <name type="scientific">Corchorus olitorius</name>
    <dbReference type="NCBI Taxonomy" id="93759"/>
    <lineage>
        <taxon>Eukaryota</taxon>
        <taxon>Viridiplantae</taxon>
        <taxon>Streptophyta</taxon>
        <taxon>Embryophyta</taxon>
        <taxon>Tracheophyta</taxon>
        <taxon>Spermatophyta</taxon>
        <taxon>Magnoliopsida</taxon>
        <taxon>eudicotyledons</taxon>
        <taxon>Gunneridae</taxon>
        <taxon>Pentapetalae</taxon>
        <taxon>rosids</taxon>
        <taxon>malvids</taxon>
        <taxon>Malvales</taxon>
        <taxon>Malvaceae</taxon>
        <taxon>Grewioideae</taxon>
        <taxon>Apeibeae</taxon>
        <taxon>Corchorus</taxon>
    </lineage>
</organism>
<feature type="domain" description="F-box" evidence="1">
    <location>
        <begin position="16"/>
        <end position="61"/>
    </location>
</feature>
<dbReference type="OrthoDB" id="610337at2759"/>
<dbReference type="AlphaFoldDB" id="A0A1R3IXW9"/>
<keyword evidence="3" id="KW-1185">Reference proteome</keyword>
<evidence type="ECO:0000313" key="2">
    <source>
        <dbReference type="EMBL" id="OMO87439.1"/>
    </source>
</evidence>
<dbReference type="InterPro" id="IPR036047">
    <property type="entry name" value="F-box-like_dom_sf"/>
</dbReference>
<dbReference type="SMART" id="SM00256">
    <property type="entry name" value="FBOX"/>
    <property type="match status" value="1"/>
</dbReference>
<dbReference type="NCBIfam" id="TIGR01640">
    <property type="entry name" value="F_box_assoc_1"/>
    <property type="match status" value="1"/>
</dbReference>
<accession>A0A1R3IXW9</accession>